<accession>B3RJU9</accession>
<feature type="domain" description="Small ribosomal subunit protein mS23 conserved" evidence="7">
    <location>
        <begin position="2"/>
        <end position="122"/>
    </location>
</feature>
<protein>
    <recommendedName>
        <fullName evidence="6">Small ribosomal subunit protein mS23</fullName>
    </recommendedName>
</protein>
<evidence type="ECO:0000256" key="3">
    <source>
        <dbReference type="ARBA" id="ARBA00022980"/>
    </source>
</evidence>
<dbReference type="STRING" id="10228.B3RJU9"/>
<sequence>MASRNFKVGTVYTRVLGLLKSGAIKQKPLWFDIVETFPPILPTMHNRAPVPGRARKLQYWEDEVREKFYKEFKFIEPVNLYETDNKPTICDRFIMHYEQFSQEETDGDVAFAKSKEALEQEGVTFSRIKEKEEKEAVPVKENTASEDNASIENIFQL</sequence>
<evidence type="ECO:0000313" key="9">
    <source>
        <dbReference type="Proteomes" id="UP000009022"/>
    </source>
</evidence>
<dbReference type="GO" id="GO:0006412">
    <property type="term" value="P:translation"/>
    <property type="evidence" value="ECO:0007669"/>
    <property type="project" value="InterPro"/>
</dbReference>
<dbReference type="HOGENOM" id="CLU_113868_0_0_1"/>
<evidence type="ECO:0000256" key="4">
    <source>
        <dbReference type="ARBA" id="ARBA00023128"/>
    </source>
</evidence>
<dbReference type="OMA" id="RNICYPE"/>
<dbReference type="InParanoid" id="B3RJU9"/>
<dbReference type="PANTHER" id="PTHR15925:SF2">
    <property type="entry name" value="SMALL RIBOSOMAL SUBUNIT PROTEIN MS23"/>
    <property type="match status" value="1"/>
</dbReference>
<dbReference type="PhylomeDB" id="B3RJU9"/>
<dbReference type="Pfam" id="PF10484">
    <property type="entry name" value="MRP-S23"/>
    <property type="match status" value="1"/>
</dbReference>
<gene>
    <name evidence="8" type="ORF">TRIADDRAFT_52685</name>
</gene>
<dbReference type="FunCoup" id="B3RJU9">
    <property type="interactions" value="1142"/>
</dbReference>
<comment type="similarity">
    <text evidence="2">Belongs to the mitochondrion-specific ribosomal protein mS23 family.</text>
</comment>
<evidence type="ECO:0000259" key="7">
    <source>
        <dbReference type="Pfam" id="PF10484"/>
    </source>
</evidence>
<evidence type="ECO:0000256" key="2">
    <source>
        <dbReference type="ARBA" id="ARBA00009864"/>
    </source>
</evidence>
<dbReference type="GO" id="GO:0005739">
    <property type="term" value="C:mitochondrion"/>
    <property type="evidence" value="ECO:0000318"/>
    <property type="project" value="GO_Central"/>
</dbReference>
<keyword evidence="5" id="KW-0687">Ribonucleoprotein</keyword>
<dbReference type="OrthoDB" id="10012356at2759"/>
<organism evidence="8 9">
    <name type="scientific">Trichoplax adhaerens</name>
    <name type="common">Trichoplax reptans</name>
    <dbReference type="NCBI Taxonomy" id="10228"/>
    <lineage>
        <taxon>Eukaryota</taxon>
        <taxon>Metazoa</taxon>
        <taxon>Placozoa</taxon>
        <taxon>Uniplacotomia</taxon>
        <taxon>Trichoplacea</taxon>
        <taxon>Trichoplacidae</taxon>
        <taxon>Trichoplax</taxon>
    </lineage>
</organism>
<dbReference type="Proteomes" id="UP000009022">
    <property type="component" value="Unassembled WGS sequence"/>
</dbReference>
<evidence type="ECO:0000256" key="1">
    <source>
        <dbReference type="ARBA" id="ARBA00004173"/>
    </source>
</evidence>
<dbReference type="CTD" id="6749542"/>
<keyword evidence="3" id="KW-0689">Ribosomal protein</keyword>
<evidence type="ECO:0000256" key="6">
    <source>
        <dbReference type="ARBA" id="ARBA00035137"/>
    </source>
</evidence>
<name>B3RJU9_TRIAD</name>
<dbReference type="RefSeq" id="XP_002108327.1">
    <property type="nucleotide sequence ID" value="XM_002108291.1"/>
</dbReference>
<dbReference type="GO" id="GO:0005840">
    <property type="term" value="C:ribosome"/>
    <property type="evidence" value="ECO:0007669"/>
    <property type="project" value="InterPro"/>
</dbReference>
<dbReference type="GO" id="GO:0003735">
    <property type="term" value="F:structural constituent of ribosome"/>
    <property type="evidence" value="ECO:0007669"/>
    <property type="project" value="InterPro"/>
</dbReference>
<dbReference type="AlphaFoldDB" id="B3RJU9"/>
<evidence type="ECO:0000313" key="8">
    <source>
        <dbReference type="EMBL" id="EDV29125.1"/>
    </source>
</evidence>
<reference evidence="8 9" key="1">
    <citation type="journal article" date="2008" name="Nature">
        <title>The Trichoplax genome and the nature of placozoans.</title>
        <authorList>
            <person name="Srivastava M."/>
            <person name="Begovic E."/>
            <person name="Chapman J."/>
            <person name="Putnam N.H."/>
            <person name="Hellsten U."/>
            <person name="Kawashima T."/>
            <person name="Kuo A."/>
            <person name="Mitros T."/>
            <person name="Salamov A."/>
            <person name="Carpenter M.L."/>
            <person name="Signorovitch A.Y."/>
            <person name="Moreno M.A."/>
            <person name="Kamm K."/>
            <person name="Grimwood J."/>
            <person name="Schmutz J."/>
            <person name="Shapiro H."/>
            <person name="Grigoriev I.V."/>
            <person name="Buss L.W."/>
            <person name="Schierwater B."/>
            <person name="Dellaporta S.L."/>
            <person name="Rokhsar D.S."/>
        </authorList>
    </citation>
    <scope>NUCLEOTIDE SEQUENCE [LARGE SCALE GENOMIC DNA]</scope>
    <source>
        <strain evidence="8 9">Grell-BS-1999</strain>
    </source>
</reference>
<dbReference type="GeneID" id="6749542"/>
<keyword evidence="9" id="KW-1185">Reference proteome</keyword>
<dbReference type="InterPro" id="IPR019520">
    <property type="entry name" value="Ribosomal_mS23_met"/>
</dbReference>
<evidence type="ECO:0000256" key="5">
    <source>
        <dbReference type="ARBA" id="ARBA00023274"/>
    </source>
</evidence>
<dbReference type="EMBL" id="DS985241">
    <property type="protein sequence ID" value="EDV29125.1"/>
    <property type="molecule type" value="Genomic_DNA"/>
</dbReference>
<dbReference type="KEGG" id="tad:TRIADDRAFT_52685"/>
<dbReference type="PANTHER" id="PTHR15925">
    <property type="entry name" value="MITOCHONDRIAL RIBOSOMAL PROTEIN S23"/>
    <property type="match status" value="1"/>
</dbReference>
<comment type="subcellular location">
    <subcellularLocation>
        <location evidence="1">Mitochondrion</location>
    </subcellularLocation>
</comment>
<keyword evidence="4" id="KW-0496">Mitochondrion</keyword>
<dbReference type="CDD" id="cd23701">
    <property type="entry name" value="At1g26750"/>
    <property type="match status" value="1"/>
</dbReference>
<dbReference type="InterPro" id="IPR059242">
    <property type="entry name" value="mS23_dom"/>
</dbReference>
<proteinExistence type="inferred from homology"/>
<dbReference type="InterPro" id="IPR023611">
    <property type="entry name" value="mS23_dom_met"/>
</dbReference>